<reference evidence="2 3" key="1">
    <citation type="submission" date="2020-12" db="EMBL/GenBank/DDBJ databases">
        <title>Draft genome sequence of Halomonas pacifica strain CARE-V15.</title>
        <authorList>
            <person name="Vignesh N."/>
            <person name="Thabitha A."/>
            <person name="Saravanan R."/>
            <person name="Manigandan V."/>
        </authorList>
    </citation>
    <scope>NUCLEOTIDE SEQUENCE [LARGE SCALE GENOMIC DNA]</scope>
    <source>
        <strain evidence="2 3">CARE-V15</strain>
    </source>
</reference>
<dbReference type="Proteomes" id="UP000651738">
    <property type="component" value="Unassembled WGS sequence"/>
</dbReference>
<dbReference type="AlphaFoldDB" id="A0ABD4L7B1"/>
<name>A0ABD4L7B1_9GAMM</name>
<evidence type="ECO:0000313" key="2">
    <source>
        <dbReference type="EMBL" id="MBH8581679.1"/>
    </source>
</evidence>
<proteinExistence type="predicted"/>
<evidence type="ECO:0000256" key="1">
    <source>
        <dbReference type="SAM" id="MobiDB-lite"/>
    </source>
</evidence>
<dbReference type="SUPFAM" id="SSF52743">
    <property type="entry name" value="Subtilisin-like"/>
    <property type="match status" value="1"/>
</dbReference>
<organism evidence="2 3">
    <name type="scientific">Bisbaumannia pacifica</name>
    <dbReference type="NCBI Taxonomy" id="77098"/>
    <lineage>
        <taxon>Bacteria</taxon>
        <taxon>Pseudomonadati</taxon>
        <taxon>Pseudomonadota</taxon>
        <taxon>Gammaproteobacteria</taxon>
        <taxon>Oceanospirillales</taxon>
        <taxon>Halomonadaceae</taxon>
        <taxon>Bisbaumannia</taxon>
    </lineage>
</organism>
<dbReference type="EMBL" id="JAEDAF010000019">
    <property type="protein sequence ID" value="MBH8581679.1"/>
    <property type="molecule type" value="Genomic_DNA"/>
</dbReference>
<dbReference type="InterPro" id="IPR036852">
    <property type="entry name" value="Peptidase_S8/S53_dom_sf"/>
</dbReference>
<sequence>MSLIPASRPTLRPILGVIDSGISPGVAPRPGLARFHSPVGADPEDRLGHGRAILATLRHYLPLPPREIALYKLFEDRLTADAAALAAAFEWHAEAPPAWLLCSLGLPRADARLWAAVARLRHAGTRIVASSPRFGAPVYPAAWPGVIAVSGAAGLLPGPPRKSRDGRWCACVWAAQETATEGGGVWQPWQMGPPPAGTPPPLGGASFAAAHALGYWLAASVALGSASCGEERRGLPERSVIIRDENAERPGKGS</sequence>
<dbReference type="CDD" id="cd00306">
    <property type="entry name" value="Peptidases_S8_S53"/>
    <property type="match status" value="1"/>
</dbReference>
<dbReference type="RefSeq" id="WP_198058456.1">
    <property type="nucleotide sequence ID" value="NZ_JAEDAF010000019.1"/>
</dbReference>
<dbReference type="Gene3D" id="3.40.50.200">
    <property type="entry name" value="Peptidase S8/S53 domain"/>
    <property type="match status" value="1"/>
</dbReference>
<comment type="caution">
    <text evidence="2">The sequence shown here is derived from an EMBL/GenBank/DDBJ whole genome shotgun (WGS) entry which is preliminary data.</text>
</comment>
<accession>A0ABD4L7B1</accession>
<feature type="region of interest" description="Disordered" evidence="1">
    <location>
        <begin position="230"/>
        <end position="254"/>
    </location>
</feature>
<protein>
    <submittedName>
        <fullName evidence="2">S8/S53 family peptidase</fullName>
    </submittedName>
</protein>
<evidence type="ECO:0000313" key="3">
    <source>
        <dbReference type="Proteomes" id="UP000651738"/>
    </source>
</evidence>
<gene>
    <name evidence="2" type="ORF">I7V36_16380</name>
</gene>